<proteinExistence type="predicted"/>
<accession>A0A9X3F3R8</accession>
<keyword evidence="4" id="KW-1185">Reference proteome</keyword>
<organism evidence="3 4">
    <name type="scientific">Nannocystis pusilla</name>
    <dbReference type="NCBI Taxonomy" id="889268"/>
    <lineage>
        <taxon>Bacteria</taxon>
        <taxon>Pseudomonadati</taxon>
        <taxon>Myxococcota</taxon>
        <taxon>Polyangia</taxon>
        <taxon>Nannocystales</taxon>
        <taxon>Nannocystaceae</taxon>
        <taxon>Nannocystis</taxon>
    </lineage>
</organism>
<protein>
    <submittedName>
        <fullName evidence="3">GNAT family N-acetyltransferase</fullName>
    </submittedName>
</protein>
<dbReference type="AlphaFoldDB" id="A0A9X3F3R8"/>
<dbReference type="EMBL" id="JAPNKE010000002">
    <property type="protein sequence ID" value="MCY1013959.1"/>
    <property type="molecule type" value="Genomic_DNA"/>
</dbReference>
<dbReference type="InterPro" id="IPR000182">
    <property type="entry name" value="GNAT_dom"/>
</dbReference>
<dbReference type="RefSeq" id="WP_267778151.1">
    <property type="nucleotide sequence ID" value="NZ_JAPNKE010000002.1"/>
</dbReference>
<dbReference type="PANTHER" id="PTHR13947">
    <property type="entry name" value="GNAT FAMILY N-ACETYLTRANSFERASE"/>
    <property type="match status" value="1"/>
</dbReference>
<dbReference type="GO" id="GO:0008080">
    <property type="term" value="F:N-acetyltransferase activity"/>
    <property type="evidence" value="ECO:0007669"/>
    <property type="project" value="InterPro"/>
</dbReference>
<evidence type="ECO:0000256" key="1">
    <source>
        <dbReference type="ARBA" id="ARBA00022679"/>
    </source>
</evidence>
<keyword evidence="1" id="KW-0808">Transferase</keyword>
<dbReference type="Proteomes" id="UP001150924">
    <property type="component" value="Unassembled WGS sequence"/>
</dbReference>
<dbReference type="SUPFAM" id="SSF55729">
    <property type="entry name" value="Acyl-CoA N-acyltransferases (Nat)"/>
    <property type="match status" value="1"/>
</dbReference>
<reference evidence="3" key="1">
    <citation type="submission" date="2022-11" db="EMBL/GenBank/DDBJ databases">
        <title>Minimal conservation of predation-associated metabolite biosynthetic gene clusters underscores biosynthetic potential of Myxococcota including descriptions for ten novel species: Archangium lansinium sp. nov., Myxococcus landrumus sp. nov., Nannocystis bai.</title>
        <authorList>
            <person name="Ahearne A."/>
            <person name="Stevens C."/>
            <person name="Phillips K."/>
        </authorList>
    </citation>
    <scope>NUCLEOTIDE SEQUENCE</scope>
    <source>
        <strain evidence="3">Na p29</strain>
    </source>
</reference>
<comment type="caution">
    <text evidence="3">The sequence shown here is derived from an EMBL/GenBank/DDBJ whole genome shotgun (WGS) entry which is preliminary data.</text>
</comment>
<name>A0A9X3F3R8_9BACT</name>
<sequence length="159" mass="17259">MKIVRLEAHEGERLRTVRLAALGDAPDAFGGTLAEAAVRRADEWRQQLVELPTFVAELAGRDVGMVRAVRHKVELDTGELLSMWIAPTARGQGVGDALVDAVVAWARAEGLRRLVLEVGDANAAAIALYARNGFVPTGVTGSLPPPRMHIREHQRAREL</sequence>
<evidence type="ECO:0000259" key="2">
    <source>
        <dbReference type="PROSITE" id="PS51186"/>
    </source>
</evidence>
<dbReference type="Gene3D" id="3.40.630.30">
    <property type="match status" value="1"/>
</dbReference>
<dbReference type="InterPro" id="IPR016181">
    <property type="entry name" value="Acyl_CoA_acyltransferase"/>
</dbReference>
<dbReference type="CDD" id="cd04301">
    <property type="entry name" value="NAT_SF"/>
    <property type="match status" value="1"/>
</dbReference>
<dbReference type="Pfam" id="PF00583">
    <property type="entry name" value="Acetyltransf_1"/>
    <property type="match status" value="1"/>
</dbReference>
<dbReference type="PROSITE" id="PS51186">
    <property type="entry name" value="GNAT"/>
    <property type="match status" value="1"/>
</dbReference>
<evidence type="ECO:0000313" key="3">
    <source>
        <dbReference type="EMBL" id="MCY1013959.1"/>
    </source>
</evidence>
<gene>
    <name evidence="3" type="ORF">OV079_52230</name>
</gene>
<feature type="domain" description="N-acetyltransferase" evidence="2">
    <location>
        <begin position="1"/>
        <end position="157"/>
    </location>
</feature>
<dbReference type="PANTHER" id="PTHR13947:SF37">
    <property type="entry name" value="LD18367P"/>
    <property type="match status" value="1"/>
</dbReference>
<dbReference type="InterPro" id="IPR050769">
    <property type="entry name" value="NAT_camello-type"/>
</dbReference>
<evidence type="ECO:0000313" key="4">
    <source>
        <dbReference type="Proteomes" id="UP001150924"/>
    </source>
</evidence>